<dbReference type="GO" id="GO:0004114">
    <property type="term" value="F:3',5'-cyclic-nucleotide phosphodiesterase activity"/>
    <property type="evidence" value="ECO:0007669"/>
    <property type="project" value="InterPro"/>
</dbReference>
<evidence type="ECO:0000256" key="1">
    <source>
        <dbReference type="ARBA" id="ARBA00022723"/>
    </source>
</evidence>
<dbReference type="InterPro" id="IPR036971">
    <property type="entry name" value="PDEase_catalytic_dom_sf"/>
</dbReference>
<dbReference type="InterPro" id="IPR023174">
    <property type="entry name" value="PDEase_CS"/>
</dbReference>
<keyword evidence="6" id="KW-1185">Reference proteome</keyword>
<keyword evidence="2" id="KW-0378">Hydrolase</keyword>
<evidence type="ECO:0000313" key="6">
    <source>
        <dbReference type="Proteomes" id="UP000007800"/>
    </source>
</evidence>
<dbReference type="SMART" id="SM00471">
    <property type="entry name" value="HDc"/>
    <property type="match status" value="1"/>
</dbReference>
<dbReference type="InParanoid" id="C5KCK4"/>
<keyword evidence="1" id="KW-0479">Metal-binding</keyword>
<evidence type="ECO:0000256" key="3">
    <source>
        <dbReference type="SAM" id="MobiDB-lite"/>
    </source>
</evidence>
<sequence>MSLPRKPIKAATSGYTEPIDIWRRYATELEEKALVDPYWDIFRFTDSLPDPTELVRIVGLFLAHRILQDTEYQNRLTVFDSVSKFLGMVQEGYRQSYGYHTKIHSADTAITLYQMIGVYERPRGIDALDELAAILAAFAHDVGHPGWSNSLSKALGMGDPDDPHPLESMHVRETARMLTVAGLDDLLGPHRLSMMREMILCTCMEYHSTMVEKAQNYAIEDLTTRLSVLLHAADISNPTKEARLCQIWSIRCSFEFWREHDLSREIGVTPPSSVPSRSLTSPGYAITQLAFYENVALPLFAALDPNSEWTIRLMANIQSRVDLIAAYAQPQMKTTKQWRAHQPHLSDADVYACSEDDGEVCVVTPSISVEREPELDAQPSSSDQRRRSSLFSVSAISS</sequence>
<proteinExistence type="predicted"/>
<dbReference type="CDD" id="cd00077">
    <property type="entry name" value="HDc"/>
    <property type="match status" value="1"/>
</dbReference>
<dbReference type="Pfam" id="PF00233">
    <property type="entry name" value="PDEase_I"/>
    <property type="match status" value="1"/>
</dbReference>
<dbReference type="GO" id="GO:0007165">
    <property type="term" value="P:signal transduction"/>
    <property type="evidence" value="ECO:0007669"/>
    <property type="project" value="InterPro"/>
</dbReference>
<dbReference type="PROSITE" id="PS00126">
    <property type="entry name" value="PDEASE_I_1"/>
    <property type="match status" value="1"/>
</dbReference>
<evidence type="ECO:0000259" key="4">
    <source>
        <dbReference type="PROSITE" id="PS51845"/>
    </source>
</evidence>
<dbReference type="GeneID" id="9087188"/>
<dbReference type="OMA" id="HPLESMH"/>
<accession>C5KCK4</accession>
<gene>
    <name evidence="5" type="ORF">Pmar_PMAR023520</name>
</gene>
<dbReference type="InterPro" id="IPR002073">
    <property type="entry name" value="PDEase_catalytic_dom"/>
</dbReference>
<name>C5KCK4_PERM5</name>
<evidence type="ECO:0000313" key="5">
    <source>
        <dbReference type="EMBL" id="EER17603.1"/>
    </source>
</evidence>
<dbReference type="Gene3D" id="1.10.1300.10">
    <property type="entry name" value="3'5'-cyclic nucleotide phosphodiesterase, catalytic domain"/>
    <property type="match status" value="1"/>
</dbReference>
<dbReference type="PROSITE" id="PS51845">
    <property type="entry name" value="PDEASE_I_2"/>
    <property type="match status" value="1"/>
</dbReference>
<dbReference type="PANTHER" id="PTHR11347">
    <property type="entry name" value="CYCLIC NUCLEOTIDE PHOSPHODIESTERASE"/>
    <property type="match status" value="1"/>
</dbReference>
<feature type="domain" description="PDEase" evidence="4">
    <location>
        <begin position="1"/>
        <end position="331"/>
    </location>
</feature>
<dbReference type="EMBL" id="GG671995">
    <property type="protein sequence ID" value="EER17603.1"/>
    <property type="molecule type" value="Genomic_DNA"/>
</dbReference>
<organism evidence="6">
    <name type="scientific">Perkinsus marinus (strain ATCC 50983 / TXsc)</name>
    <dbReference type="NCBI Taxonomy" id="423536"/>
    <lineage>
        <taxon>Eukaryota</taxon>
        <taxon>Sar</taxon>
        <taxon>Alveolata</taxon>
        <taxon>Perkinsozoa</taxon>
        <taxon>Perkinsea</taxon>
        <taxon>Perkinsida</taxon>
        <taxon>Perkinsidae</taxon>
        <taxon>Perkinsus</taxon>
    </lineage>
</organism>
<dbReference type="InterPro" id="IPR003607">
    <property type="entry name" value="HD/PDEase_dom"/>
</dbReference>
<protein>
    <submittedName>
        <fullName evidence="5">Calcium/calmodulin-dependent 3',5'-cyclic nucleotide phosphodiesterase, putative</fullName>
    </submittedName>
</protein>
<dbReference type="GO" id="GO:0046872">
    <property type="term" value="F:metal ion binding"/>
    <property type="evidence" value="ECO:0007669"/>
    <property type="project" value="UniProtKB-KW"/>
</dbReference>
<dbReference type="AlphaFoldDB" id="C5KCK4"/>
<dbReference type="RefSeq" id="XP_002785807.1">
    <property type="nucleotide sequence ID" value="XM_002785761.1"/>
</dbReference>
<dbReference type="SUPFAM" id="SSF109604">
    <property type="entry name" value="HD-domain/PDEase-like"/>
    <property type="match status" value="1"/>
</dbReference>
<reference evidence="5 6" key="1">
    <citation type="submission" date="2008-07" db="EMBL/GenBank/DDBJ databases">
        <authorList>
            <person name="El-Sayed N."/>
            <person name="Caler E."/>
            <person name="Inman J."/>
            <person name="Amedeo P."/>
            <person name="Hass B."/>
            <person name="Wortman J."/>
        </authorList>
    </citation>
    <scope>NUCLEOTIDE SEQUENCE [LARGE SCALE GENOMIC DNA]</scope>
    <source>
        <strain evidence="6">ATCC 50983 / TXsc</strain>
    </source>
</reference>
<dbReference type="Proteomes" id="UP000007800">
    <property type="component" value="Unassembled WGS sequence"/>
</dbReference>
<evidence type="ECO:0000256" key="2">
    <source>
        <dbReference type="ARBA" id="ARBA00022801"/>
    </source>
</evidence>
<dbReference type="OrthoDB" id="189220at2759"/>
<feature type="region of interest" description="Disordered" evidence="3">
    <location>
        <begin position="371"/>
        <end position="398"/>
    </location>
</feature>